<evidence type="ECO:0000256" key="1">
    <source>
        <dbReference type="ARBA" id="ARBA00010641"/>
    </source>
</evidence>
<evidence type="ECO:0000256" key="3">
    <source>
        <dbReference type="ARBA" id="ARBA00023082"/>
    </source>
</evidence>
<dbReference type="Gene3D" id="1.10.10.10">
    <property type="entry name" value="Winged helix-like DNA-binding domain superfamily/Winged helix DNA-binding domain"/>
    <property type="match status" value="1"/>
</dbReference>
<keyword evidence="3" id="KW-0731">Sigma factor</keyword>
<dbReference type="OrthoDB" id="941544at2"/>
<evidence type="ECO:0000256" key="2">
    <source>
        <dbReference type="ARBA" id="ARBA00023015"/>
    </source>
</evidence>
<evidence type="ECO:0000259" key="6">
    <source>
        <dbReference type="Pfam" id="PF04542"/>
    </source>
</evidence>
<dbReference type="SUPFAM" id="SSF88659">
    <property type="entry name" value="Sigma3 and sigma4 domains of RNA polymerase sigma factors"/>
    <property type="match status" value="1"/>
</dbReference>
<evidence type="ECO:0000256" key="5">
    <source>
        <dbReference type="ARBA" id="ARBA00023163"/>
    </source>
</evidence>
<evidence type="ECO:0000256" key="4">
    <source>
        <dbReference type="ARBA" id="ARBA00023125"/>
    </source>
</evidence>
<dbReference type="EMBL" id="SMFL01000001">
    <property type="protein sequence ID" value="TDE18489.1"/>
    <property type="molecule type" value="Genomic_DNA"/>
</dbReference>
<dbReference type="InterPro" id="IPR013249">
    <property type="entry name" value="RNA_pol_sigma70_r4_t2"/>
</dbReference>
<dbReference type="GO" id="GO:0003677">
    <property type="term" value="F:DNA binding"/>
    <property type="evidence" value="ECO:0007669"/>
    <property type="project" value="UniProtKB-KW"/>
</dbReference>
<feature type="domain" description="RNA polymerase sigma-70 region 2" evidence="6">
    <location>
        <begin position="22"/>
        <end position="89"/>
    </location>
</feature>
<dbReference type="Proteomes" id="UP000294850">
    <property type="component" value="Unassembled WGS sequence"/>
</dbReference>
<reference evidence="8 9" key="1">
    <citation type="submission" date="2019-03" db="EMBL/GenBank/DDBJ databases">
        <title>Dyadobacter AR-3-6 sp. nov., isolated from arctic soil.</title>
        <authorList>
            <person name="Chaudhary D.K."/>
        </authorList>
    </citation>
    <scope>NUCLEOTIDE SEQUENCE [LARGE SCALE GENOMIC DNA]</scope>
    <source>
        <strain evidence="8 9">AR-3-6</strain>
    </source>
</reference>
<organism evidence="8 9">
    <name type="scientific">Dyadobacter psychrotolerans</name>
    <dbReference type="NCBI Taxonomy" id="2541721"/>
    <lineage>
        <taxon>Bacteria</taxon>
        <taxon>Pseudomonadati</taxon>
        <taxon>Bacteroidota</taxon>
        <taxon>Cytophagia</taxon>
        <taxon>Cytophagales</taxon>
        <taxon>Spirosomataceae</taxon>
        <taxon>Dyadobacter</taxon>
    </lineage>
</organism>
<keyword evidence="2" id="KW-0805">Transcription regulation</keyword>
<dbReference type="PANTHER" id="PTHR43133:SF8">
    <property type="entry name" value="RNA POLYMERASE SIGMA FACTOR HI_1459-RELATED"/>
    <property type="match status" value="1"/>
</dbReference>
<keyword evidence="4" id="KW-0238">DNA-binding</keyword>
<keyword evidence="5" id="KW-0804">Transcription</keyword>
<sequence>MEQLQETIEGCKRNDRKSQKDLYYQFYPALFNLCKKFFADDHDIQTALNNGMMKVFKNISQFDSSKGSFFNWTYTVVRNSCLTILRDRKPDTTVEFTENLVEETLYDPFGSSGWTDIFISLDKLPPVTRAVCCLFYLEDFSIKEIEQEMGIKSGTVKWHLNESRKRLKDVLAKNNDR</sequence>
<name>A0A4R5DVK9_9BACT</name>
<evidence type="ECO:0000259" key="7">
    <source>
        <dbReference type="Pfam" id="PF08281"/>
    </source>
</evidence>
<dbReference type="InterPro" id="IPR013325">
    <property type="entry name" value="RNA_pol_sigma_r2"/>
</dbReference>
<dbReference type="PANTHER" id="PTHR43133">
    <property type="entry name" value="RNA POLYMERASE ECF-TYPE SIGMA FACTO"/>
    <property type="match status" value="1"/>
</dbReference>
<dbReference type="InterPro" id="IPR007627">
    <property type="entry name" value="RNA_pol_sigma70_r2"/>
</dbReference>
<dbReference type="Gene3D" id="1.10.1740.10">
    <property type="match status" value="1"/>
</dbReference>
<keyword evidence="9" id="KW-1185">Reference proteome</keyword>
<accession>A0A4R5DVK9</accession>
<evidence type="ECO:0000313" key="8">
    <source>
        <dbReference type="EMBL" id="TDE18489.1"/>
    </source>
</evidence>
<dbReference type="NCBIfam" id="TIGR02937">
    <property type="entry name" value="sigma70-ECF"/>
    <property type="match status" value="1"/>
</dbReference>
<dbReference type="Pfam" id="PF04542">
    <property type="entry name" value="Sigma70_r2"/>
    <property type="match status" value="1"/>
</dbReference>
<dbReference type="InterPro" id="IPR013324">
    <property type="entry name" value="RNA_pol_sigma_r3/r4-like"/>
</dbReference>
<comment type="caution">
    <text evidence="8">The sequence shown here is derived from an EMBL/GenBank/DDBJ whole genome shotgun (WGS) entry which is preliminary data.</text>
</comment>
<dbReference type="Pfam" id="PF08281">
    <property type="entry name" value="Sigma70_r4_2"/>
    <property type="match status" value="1"/>
</dbReference>
<proteinExistence type="inferred from homology"/>
<dbReference type="SUPFAM" id="SSF88946">
    <property type="entry name" value="Sigma2 domain of RNA polymerase sigma factors"/>
    <property type="match status" value="1"/>
</dbReference>
<dbReference type="InterPro" id="IPR039425">
    <property type="entry name" value="RNA_pol_sigma-70-like"/>
</dbReference>
<dbReference type="AlphaFoldDB" id="A0A4R5DVK9"/>
<dbReference type="InterPro" id="IPR036388">
    <property type="entry name" value="WH-like_DNA-bd_sf"/>
</dbReference>
<evidence type="ECO:0000313" key="9">
    <source>
        <dbReference type="Proteomes" id="UP000294850"/>
    </source>
</evidence>
<gene>
    <name evidence="8" type="ORF">E0F88_02835</name>
</gene>
<dbReference type="InterPro" id="IPR014284">
    <property type="entry name" value="RNA_pol_sigma-70_dom"/>
</dbReference>
<dbReference type="GO" id="GO:0006352">
    <property type="term" value="P:DNA-templated transcription initiation"/>
    <property type="evidence" value="ECO:0007669"/>
    <property type="project" value="InterPro"/>
</dbReference>
<comment type="similarity">
    <text evidence="1">Belongs to the sigma-70 factor family. ECF subfamily.</text>
</comment>
<feature type="domain" description="RNA polymerase sigma factor 70 region 4 type 2" evidence="7">
    <location>
        <begin position="121"/>
        <end position="167"/>
    </location>
</feature>
<dbReference type="RefSeq" id="WP_131956443.1">
    <property type="nucleotide sequence ID" value="NZ_SMFL01000001.1"/>
</dbReference>
<dbReference type="GO" id="GO:0016987">
    <property type="term" value="F:sigma factor activity"/>
    <property type="evidence" value="ECO:0007669"/>
    <property type="project" value="UniProtKB-KW"/>
</dbReference>
<protein>
    <submittedName>
        <fullName evidence="8">Sigma-70 family RNA polymerase sigma factor</fullName>
    </submittedName>
</protein>